<evidence type="ECO:0000313" key="2">
    <source>
        <dbReference type="EMBL" id="GID51117.1"/>
    </source>
</evidence>
<dbReference type="RefSeq" id="WP_204301093.1">
    <property type="nucleotide sequence ID" value="NZ_BAAAGQ010000055.1"/>
</dbReference>
<sequence>MAPTVFRSFDGLRLSATFVPVAGGPSAVAVLVHGGGVTREEGGFFHRLADGLAAAGVASLRFDLRGHGESEGRQEDLTISAILNDIRAALEHAGELADGAPAALLGASFGGGICGFFAARNPGLIRRLVLINPLINYRKRFVDDKPYWTGGRIGEAAAADLARDGYLPHSPTFKLGRPLLNEVFHLRPDEAIGDITTPTLILHGTGDTFIPVSSSREQIERIRAEKRLIEIEGAQHGIAMPDDPRYQHPRTAEWQASAIRSIADWVVRP</sequence>
<comment type="caution">
    <text evidence="2">The sequence shown here is derived from an EMBL/GenBank/DDBJ whole genome shotgun (WGS) entry which is preliminary data.</text>
</comment>
<name>A0ABQ3WXV0_9ACTN</name>
<dbReference type="PANTHER" id="PTHR43265">
    <property type="entry name" value="ESTERASE ESTD"/>
    <property type="match status" value="1"/>
</dbReference>
<proteinExistence type="predicted"/>
<dbReference type="PANTHER" id="PTHR43265:SF1">
    <property type="entry name" value="ESTERASE ESTD"/>
    <property type="match status" value="1"/>
</dbReference>
<dbReference type="InterPro" id="IPR029058">
    <property type="entry name" value="AB_hydrolase_fold"/>
</dbReference>
<dbReference type="SUPFAM" id="SSF53474">
    <property type="entry name" value="alpha/beta-Hydrolases"/>
    <property type="match status" value="1"/>
</dbReference>
<accession>A0ABQ3WXV0</accession>
<dbReference type="GO" id="GO:0016787">
    <property type="term" value="F:hydrolase activity"/>
    <property type="evidence" value="ECO:0007669"/>
    <property type="project" value="UniProtKB-KW"/>
</dbReference>
<organism evidence="2">
    <name type="scientific">Actinoplanes campanulatus</name>
    <dbReference type="NCBI Taxonomy" id="113559"/>
    <lineage>
        <taxon>Bacteria</taxon>
        <taxon>Bacillati</taxon>
        <taxon>Actinomycetota</taxon>
        <taxon>Actinomycetes</taxon>
        <taxon>Micromonosporales</taxon>
        <taxon>Micromonosporaceae</taxon>
        <taxon>Actinoplanes</taxon>
    </lineage>
</organism>
<keyword evidence="2" id="KW-0378">Hydrolase</keyword>
<feature type="domain" description="Serine aminopeptidase S33" evidence="1">
    <location>
        <begin position="25"/>
        <end position="141"/>
    </location>
</feature>
<reference evidence="2" key="1">
    <citation type="submission" date="2021-01" db="EMBL/GenBank/DDBJ databases">
        <title>Whole genome shotgun sequence of Actinoplanes capillaceus NBRC 16408.</title>
        <authorList>
            <person name="Komaki H."/>
            <person name="Tamura T."/>
        </authorList>
    </citation>
    <scope>NUCLEOTIDE SEQUENCE [LARGE SCALE GENOMIC DNA]</scope>
    <source>
        <strain evidence="2">NBRC 16408</strain>
    </source>
</reference>
<dbReference type="InterPro" id="IPR022742">
    <property type="entry name" value="Hydrolase_4"/>
</dbReference>
<dbReference type="InterPro" id="IPR053145">
    <property type="entry name" value="AB_hydrolase_Est10"/>
</dbReference>
<protein>
    <submittedName>
        <fullName evidence="2">Alpha/beta hydrolase</fullName>
    </submittedName>
</protein>
<evidence type="ECO:0000259" key="1">
    <source>
        <dbReference type="Pfam" id="PF12146"/>
    </source>
</evidence>
<dbReference type="Gene3D" id="3.40.50.1820">
    <property type="entry name" value="alpha/beta hydrolase"/>
    <property type="match status" value="1"/>
</dbReference>
<dbReference type="Pfam" id="PF12146">
    <property type="entry name" value="Hydrolase_4"/>
    <property type="match status" value="1"/>
</dbReference>
<dbReference type="EMBL" id="BOMF01000171">
    <property type="protein sequence ID" value="GID51117.1"/>
    <property type="molecule type" value="Genomic_DNA"/>
</dbReference>
<gene>
    <name evidence="2" type="ORF">Aca07nite_83920</name>
</gene>